<reference evidence="5 6" key="1">
    <citation type="submission" date="2014-08" db="EMBL/GenBank/DDBJ databases">
        <authorList>
            <person name="Kuleshov K."/>
            <person name="Dedkov V."/>
            <person name="Markelov M."/>
            <person name="Pimkina E."/>
        </authorList>
    </citation>
    <scope>NUCLEOTIDE SEQUENCE [LARGE SCALE GENOMIC DNA]</scope>
    <source>
        <strain evidence="6">TOA</strain>
    </source>
</reference>
<dbReference type="RefSeq" id="WP_036438834.1">
    <property type="nucleotide sequence ID" value="NZ_CP033021.1"/>
</dbReference>
<dbReference type="Pfam" id="PF18335">
    <property type="entry name" value="SH3_13"/>
    <property type="match status" value="1"/>
</dbReference>
<dbReference type="OrthoDB" id="9803432at2"/>
<dbReference type="PANTHER" id="PTHR43788:SF6">
    <property type="entry name" value="DNA HELICASE B"/>
    <property type="match status" value="1"/>
</dbReference>
<keyword evidence="1" id="KW-0547">Nucleotide-binding</keyword>
<dbReference type="InterPro" id="IPR050534">
    <property type="entry name" value="Coronavir_polyprotein_1ab"/>
</dbReference>
<dbReference type="AlphaFoldDB" id="A0A454CAL2"/>
<proteinExistence type="predicted"/>
<dbReference type="InterPro" id="IPR041451">
    <property type="entry name" value="RecD2_SH13"/>
</dbReference>
<evidence type="ECO:0000313" key="5">
    <source>
        <dbReference type="EMBL" id="AYN65706.1"/>
    </source>
</evidence>
<dbReference type="InterPro" id="IPR027417">
    <property type="entry name" value="P-loop_NTPase"/>
</dbReference>
<dbReference type="InterPro" id="IPR027785">
    <property type="entry name" value="UvrD-like_helicase_C"/>
</dbReference>
<dbReference type="PANTHER" id="PTHR43788">
    <property type="entry name" value="DNA2/NAM7 HELICASE FAMILY MEMBER"/>
    <property type="match status" value="1"/>
</dbReference>
<protein>
    <submittedName>
        <fullName evidence="5">Exodeoxyribonuclease V subunit alpha</fullName>
    </submittedName>
</protein>
<gene>
    <name evidence="5" type="ORF">KN71_002645</name>
</gene>
<sequence length="747" mass="86205">MLQNSNIQGKFNKIMWTSTDGRVVIVSFLVSSNDGLNPVKVNKYNSISVTLKNNLFSEKNITLNSHIYEISVSKNSFSKYPNSYIATDAIEINEDEEYKLNYVIKFLKSSHFPGIGEEKAKLIVKDLGINALKKIVEDNSIDYSKYSISELTWNYAVEFIKNNPTLIEDQMFFLTNNLTPSLYEIVAKKFEHFKDFIDAYKDNFYLFYLGNERISLEDMDKLHNIFNKFEHPFKPATHLYKSFLKYLYNSGNTRILKDYLYDQLINFASQDTEWPRDVETFNNSVELLVQNKYLIEIEYEDGTYLSAKDVFDMEKYIVKRLKHIESSSNPKFINFKPSEMFHPLQLQAIETALTSKLTLITGNPGTGKTLITNEIIKQLLSVYDEDDLAIVTPTGRATININNIQEKTNAVTIHSFLEWDVDNDKFMINEKNAKPIECLIIDEFSMVSVDLFYSLLKGIKKNSLKRIILVGDKDQLPAIGAGYLIRDFIESNIFQTIVLSKIFRQAENFDIIQDALDINKGKLPEFKGNNSQFIETKQSDLKSMLLFKLNDLLQQGYSKRDIAILSPIYNYETGIDQINETLNNFFRKLDGNEQIKYRDHILAIDDKVINLVNDPKTKVFNGEIGYISHFGFENKKNSFEKVLASISVDFENDSKTVSYSRKDFFANTYPAYCTSVHKYQGSECKCVIVVLFSEAKKLLSKKLIYTAITRAKKYCVVIGEKEALITGINNDDDSNRITNIKYLWRNE</sequence>
<keyword evidence="2" id="KW-0067">ATP-binding</keyword>
<dbReference type="CDD" id="cd18809">
    <property type="entry name" value="SF1_C_RecD"/>
    <property type="match status" value="1"/>
</dbReference>
<name>A0A454CAL2_METHO</name>
<reference evidence="5 6" key="2">
    <citation type="submission" date="2018-10" db="EMBL/GenBank/DDBJ databases">
        <title>Detection and isolation of Mycoplasma hominis as a predominant microorganism from pelvic cavity of patient with salpingitis and tubo-ovarian abscess.</title>
        <authorList>
            <person name="Guschin A.E."/>
            <person name="Khayrullina G.A."/>
            <person name="Rakovskaya I.V."/>
            <person name="Shelenkov A.A."/>
            <person name="Shagin D.A."/>
        </authorList>
    </citation>
    <scope>NUCLEOTIDE SEQUENCE [LARGE SCALE GENOMIC DNA]</scope>
    <source>
        <strain evidence="6">TOA</strain>
    </source>
</reference>
<evidence type="ECO:0000259" key="3">
    <source>
        <dbReference type="Pfam" id="PF13538"/>
    </source>
</evidence>
<dbReference type="Proteomes" id="UP000029712">
    <property type="component" value="Chromosome"/>
</dbReference>
<evidence type="ECO:0000256" key="1">
    <source>
        <dbReference type="ARBA" id="ARBA00022741"/>
    </source>
</evidence>
<dbReference type="Gene3D" id="3.40.50.300">
    <property type="entry name" value="P-loop containing nucleotide triphosphate hydrolases"/>
    <property type="match status" value="2"/>
</dbReference>
<dbReference type="GO" id="GO:0005524">
    <property type="term" value="F:ATP binding"/>
    <property type="evidence" value="ECO:0007669"/>
    <property type="project" value="UniProtKB-KW"/>
</dbReference>
<dbReference type="SUPFAM" id="SSF52540">
    <property type="entry name" value="P-loop containing nucleoside triphosphate hydrolases"/>
    <property type="match status" value="1"/>
</dbReference>
<evidence type="ECO:0000256" key="2">
    <source>
        <dbReference type="ARBA" id="ARBA00022840"/>
    </source>
</evidence>
<feature type="domain" description="UvrD-like helicase C-terminal" evidence="3">
    <location>
        <begin position="670"/>
        <end position="718"/>
    </location>
</feature>
<evidence type="ECO:0000313" key="6">
    <source>
        <dbReference type="Proteomes" id="UP000029712"/>
    </source>
</evidence>
<evidence type="ECO:0000259" key="4">
    <source>
        <dbReference type="Pfam" id="PF18335"/>
    </source>
</evidence>
<dbReference type="CDD" id="cd17933">
    <property type="entry name" value="DEXSc_RecD-like"/>
    <property type="match status" value="1"/>
</dbReference>
<dbReference type="Pfam" id="PF13245">
    <property type="entry name" value="AAA_19"/>
    <property type="match status" value="1"/>
</dbReference>
<feature type="domain" description="ATP-dependent RecD2 DNA helicase SH3" evidence="4">
    <location>
        <begin position="578"/>
        <end position="635"/>
    </location>
</feature>
<organism evidence="5 6">
    <name type="scientific">Metamycoplasma hominis</name>
    <name type="common">Mycoplasma hominis</name>
    <dbReference type="NCBI Taxonomy" id="2098"/>
    <lineage>
        <taxon>Bacteria</taxon>
        <taxon>Bacillati</taxon>
        <taxon>Mycoplasmatota</taxon>
        <taxon>Mycoplasmoidales</taxon>
        <taxon>Metamycoplasmataceae</taxon>
        <taxon>Metamycoplasma</taxon>
    </lineage>
</organism>
<dbReference type="EMBL" id="CP033021">
    <property type="protein sequence ID" value="AYN65706.1"/>
    <property type="molecule type" value="Genomic_DNA"/>
</dbReference>
<accession>A0A454CAL2</accession>
<dbReference type="Pfam" id="PF13538">
    <property type="entry name" value="UvrD_C_2"/>
    <property type="match status" value="1"/>
</dbReference>
<dbReference type="GO" id="GO:0003678">
    <property type="term" value="F:DNA helicase activity"/>
    <property type="evidence" value="ECO:0007669"/>
    <property type="project" value="UniProtKB-ARBA"/>
</dbReference>
<dbReference type="Gene3D" id="2.30.30.940">
    <property type="match status" value="1"/>
</dbReference>